<evidence type="ECO:0000256" key="10">
    <source>
        <dbReference type="PIRNR" id="PIRNR015601"/>
    </source>
</evidence>
<evidence type="ECO:0000259" key="11">
    <source>
        <dbReference type="Pfam" id="PF04452"/>
    </source>
</evidence>
<evidence type="ECO:0000313" key="13">
    <source>
        <dbReference type="Proteomes" id="UP000632828"/>
    </source>
</evidence>
<dbReference type="GO" id="GO:0005737">
    <property type="term" value="C:cytoplasm"/>
    <property type="evidence" value="ECO:0007669"/>
    <property type="project" value="UniProtKB-SubCell"/>
</dbReference>
<dbReference type="Proteomes" id="UP000632828">
    <property type="component" value="Unassembled WGS sequence"/>
</dbReference>
<dbReference type="InterPro" id="IPR046886">
    <property type="entry name" value="RsmE_MTase_dom"/>
</dbReference>
<evidence type="ECO:0000256" key="9">
    <source>
        <dbReference type="ARBA" id="ARBA00047944"/>
    </source>
</evidence>
<evidence type="ECO:0000256" key="7">
    <source>
        <dbReference type="ARBA" id="ARBA00022691"/>
    </source>
</evidence>
<dbReference type="RefSeq" id="WP_191154703.1">
    <property type="nucleotide sequence ID" value="NZ_JACWUN010000006.1"/>
</dbReference>
<dbReference type="EMBL" id="JACWUN010000006">
    <property type="protein sequence ID" value="MBD1400325.1"/>
    <property type="molecule type" value="Genomic_DNA"/>
</dbReference>
<dbReference type="NCBIfam" id="TIGR00046">
    <property type="entry name" value="RsmE family RNA methyltransferase"/>
    <property type="match status" value="1"/>
</dbReference>
<dbReference type="InterPro" id="IPR006700">
    <property type="entry name" value="RsmE"/>
</dbReference>
<evidence type="ECO:0000256" key="1">
    <source>
        <dbReference type="ARBA" id="ARBA00004496"/>
    </source>
</evidence>
<dbReference type="SUPFAM" id="SSF75217">
    <property type="entry name" value="alpha/beta knot"/>
    <property type="match status" value="1"/>
</dbReference>
<keyword evidence="7 10" id="KW-0949">S-adenosyl-L-methionine</keyword>
<dbReference type="PANTHER" id="PTHR30027:SF3">
    <property type="entry name" value="16S RRNA (URACIL(1498)-N(3))-METHYLTRANSFERASE"/>
    <property type="match status" value="1"/>
</dbReference>
<keyword evidence="3 10" id="KW-0963">Cytoplasm</keyword>
<evidence type="ECO:0000256" key="2">
    <source>
        <dbReference type="ARBA" id="ARBA00005528"/>
    </source>
</evidence>
<feature type="domain" description="Ribosomal RNA small subunit methyltransferase E methyltransferase" evidence="11">
    <location>
        <begin position="72"/>
        <end position="234"/>
    </location>
</feature>
<dbReference type="CDD" id="cd18084">
    <property type="entry name" value="RsmE-like"/>
    <property type="match status" value="1"/>
</dbReference>
<dbReference type="GO" id="GO:0070475">
    <property type="term" value="P:rRNA base methylation"/>
    <property type="evidence" value="ECO:0007669"/>
    <property type="project" value="TreeGrafter"/>
</dbReference>
<keyword evidence="6 10" id="KW-0808">Transferase</keyword>
<name>A0A8J6QUI1_9BACT</name>
<keyword evidence="4 10" id="KW-0698">rRNA processing</keyword>
<protein>
    <recommendedName>
        <fullName evidence="10">Ribosomal RNA small subunit methyltransferase E</fullName>
        <ecNumber evidence="10">2.1.1.193</ecNumber>
    </recommendedName>
</protein>
<sequence>MNLILLDDNDFIDDHRVRLSDRRFDHITGLLGKDLGDHLRTGRINGLMGQGVIEAIDSTGLTLTVHLDQQPPAPLAVTLLLALPRPKMLRRLLRGITSMGVKSLYLINSYRVDKSYWSSPLLHPGKMREQLCLGLEQGCDTVLPQVHLCPRFRPFVEDELPGISSSTINLVAHPGGDDGAFPYQPQVPACLAVGPEGGFIPYEIEKLKQADFGAVHFGERILTVETVVPALLSRFVR</sequence>
<dbReference type="InterPro" id="IPR029028">
    <property type="entry name" value="Alpha/beta_knot_MTases"/>
</dbReference>
<evidence type="ECO:0000256" key="4">
    <source>
        <dbReference type="ARBA" id="ARBA00022552"/>
    </source>
</evidence>
<dbReference type="GO" id="GO:0070042">
    <property type="term" value="F:rRNA (uridine-N3-)-methyltransferase activity"/>
    <property type="evidence" value="ECO:0007669"/>
    <property type="project" value="TreeGrafter"/>
</dbReference>
<evidence type="ECO:0000256" key="5">
    <source>
        <dbReference type="ARBA" id="ARBA00022603"/>
    </source>
</evidence>
<evidence type="ECO:0000256" key="6">
    <source>
        <dbReference type="ARBA" id="ARBA00022679"/>
    </source>
</evidence>
<proteinExistence type="inferred from homology"/>
<organism evidence="12 13">
    <name type="scientific">Pelovirga terrestris</name>
    <dbReference type="NCBI Taxonomy" id="2771352"/>
    <lineage>
        <taxon>Bacteria</taxon>
        <taxon>Pseudomonadati</taxon>
        <taxon>Thermodesulfobacteriota</taxon>
        <taxon>Desulfuromonadia</taxon>
        <taxon>Geobacterales</taxon>
        <taxon>Geobacteraceae</taxon>
        <taxon>Pelovirga</taxon>
    </lineage>
</organism>
<comment type="catalytic activity">
    <reaction evidence="9 10">
        <text>uridine(1498) in 16S rRNA + S-adenosyl-L-methionine = N(3)-methyluridine(1498) in 16S rRNA + S-adenosyl-L-homocysteine + H(+)</text>
        <dbReference type="Rhea" id="RHEA:42920"/>
        <dbReference type="Rhea" id="RHEA-COMP:10283"/>
        <dbReference type="Rhea" id="RHEA-COMP:10284"/>
        <dbReference type="ChEBI" id="CHEBI:15378"/>
        <dbReference type="ChEBI" id="CHEBI:57856"/>
        <dbReference type="ChEBI" id="CHEBI:59789"/>
        <dbReference type="ChEBI" id="CHEBI:65315"/>
        <dbReference type="ChEBI" id="CHEBI:74502"/>
        <dbReference type="EC" id="2.1.1.193"/>
    </reaction>
</comment>
<dbReference type="PIRSF" id="PIRSF015601">
    <property type="entry name" value="MTase_slr0722"/>
    <property type="match status" value="1"/>
</dbReference>
<evidence type="ECO:0000256" key="8">
    <source>
        <dbReference type="ARBA" id="ARBA00025699"/>
    </source>
</evidence>
<gene>
    <name evidence="12" type="ORF">ICT70_06550</name>
</gene>
<comment type="caution">
    <text evidence="12">The sequence shown here is derived from an EMBL/GenBank/DDBJ whole genome shotgun (WGS) entry which is preliminary data.</text>
</comment>
<dbReference type="InterPro" id="IPR029026">
    <property type="entry name" value="tRNA_m1G_MTases_N"/>
</dbReference>
<dbReference type="EC" id="2.1.1.193" evidence="10"/>
<reference evidence="12" key="1">
    <citation type="submission" date="2020-09" db="EMBL/GenBank/DDBJ databases">
        <title>Pelobacter alkaliphilus sp. nov., a novel anaerobic arsenate-reducing bacterium from terrestrial mud volcano.</title>
        <authorList>
            <person name="Khomyakova M.A."/>
            <person name="Merkel A.Y."/>
            <person name="Slobodkin A.I."/>
        </authorList>
    </citation>
    <scope>NUCLEOTIDE SEQUENCE</scope>
    <source>
        <strain evidence="12">M08fum</strain>
    </source>
</reference>
<dbReference type="Gene3D" id="3.40.1280.10">
    <property type="match status" value="1"/>
</dbReference>
<accession>A0A8J6QUI1</accession>
<keyword evidence="13" id="KW-1185">Reference proteome</keyword>
<comment type="similarity">
    <text evidence="2 10">Belongs to the RNA methyltransferase RsmE family.</text>
</comment>
<evidence type="ECO:0000256" key="3">
    <source>
        <dbReference type="ARBA" id="ARBA00022490"/>
    </source>
</evidence>
<keyword evidence="5 10" id="KW-0489">Methyltransferase</keyword>
<dbReference type="NCBIfam" id="NF008700">
    <property type="entry name" value="PRK11713.5-4"/>
    <property type="match status" value="1"/>
</dbReference>
<comment type="function">
    <text evidence="8 10">Specifically methylates the N3 position of the uracil ring of uridine 1498 (m3U1498) in 16S rRNA. Acts on the fully assembled 30S ribosomal subunit.</text>
</comment>
<dbReference type="PANTHER" id="PTHR30027">
    <property type="entry name" value="RIBOSOMAL RNA SMALL SUBUNIT METHYLTRANSFERASE E"/>
    <property type="match status" value="1"/>
</dbReference>
<evidence type="ECO:0000313" key="12">
    <source>
        <dbReference type="EMBL" id="MBD1400325.1"/>
    </source>
</evidence>
<dbReference type="Pfam" id="PF04452">
    <property type="entry name" value="Methyltrans_RNA"/>
    <property type="match status" value="1"/>
</dbReference>
<dbReference type="AlphaFoldDB" id="A0A8J6QUI1"/>
<comment type="subcellular location">
    <subcellularLocation>
        <location evidence="1 10">Cytoplasm</location>
    </subcellularLocation>
</comment>